<reference evidence="3 4" key="1">
    <citation type="submission" date="2016-03" db="EMBL/GenBank/DDBJ databases">
        <title>Acetic acid bacteria sequencing.</title>
        <authorList>
            <person name="Brandt J."/>
            <person name="Jakob F."/>
            <person name="Vogel R.F."/>
        </authorList>
    </citation>
    <scope>NUCLEOTIDE SEQUENCE [LARGE SCALE GENOMIC DNA]</scope>
    <source>
        <strain evidence="3 4">NBRC 101099</strain>
    </source>
</reference>
<dbReference type="InterPro" id="IPR007049">
    <property type="entry name" value="Carb-sel_porin_OprB"/>
</dbReference>
<evidence type="ECO:0000256" key="2">
    <source>
        <dbReference type="RuleBase" id="RU363072"/>
    </source>
</evidence>
<dbReference type="KEGG" id="nch:A0U93_05195"/>
<dbReference type="Pfam" id="PF04966">
    <property type="entry name" value="OprB"/>
    <property type="match status" value="1"/>
</dbReference>
<dbReference type="AlphaFoldDB" id="A0A1U9KNQ8"/>
<feature type="signal peptide" evidence="2">
    <location>
        <begin position="1"/>
        <end position="39"/>
    </location>
</feature>
<name>A0A1U9KNQ8_9PROT</name>
<keyword evidence="2" id="KW-0732">Signal</keyword>
<proteinExistence type="inferred from homology"/>
<gene>
    <name evidence="3" type="ORF">A0U93_05195</name>
</gene>
<dbReference type="Proteomes" id="UP000188604">
    <property type="component" value="Chromosome"/>
</dbReference>
<comment type="similarity">
    <text evidence="1 2">Belongs to the OprB family.</text>
</comment>
<dbReference type="GO" id="GO:0015288">
    <property type="term" value="F:porin activity"/>
    <property type="evidence" value="ECO:0007669"/>
    <property type="project" value="InterPro"/>
</dbReference>
<dbReference type="InterPro" id="IPR038673">
    <property type="entry name" value="OprB_sf"/>
</dbReference>
<dbReference type="Gene3D" id="2.40.160.180">
    <property type="entry name" value="Carbohydrate-selective porin OprB"/>
    <property type="match status" value="1"/>
</dbReference>
<evidence type="ECO:0000313" key="4">
    <source>
        <dbReference type="Proteomes" id="UP000188604"/>
    </source>
</evidence>
<evidence type="ECO:0000313" key="3">
    <source>
        <dbReference type="EMBL" id="AQS87435.1"/>
    </source>
</evidence>
<evidence type="ECO:0000256" key="1">
    <source>
        <dbReference type="ARBA" id="ARBA00008769"/>
    </source>
</evidence>
<dbReference type="GO" id="GO:0008643">
    <property type="term" value="P:carbohydrate transport"/>
    <property type="evidence" value="ECO:0007669"/>
    <property type="project" value="InterPro"/>
</dbReference>
<dbReference type="PANTHER" id="PTHR37944">
    <property type="entry name" value="PORIN B"/>
    <property type="match status" value="1"/>
</dbReference>
<protein>
    <submittedName>
        <fullName evidence="3">Uncharacterized protein</fullName>
    </submittedName>
</protein>
<dbReference type="PANTHER" id="PTHR37944:SF1">
    <property type="entry name" value="PORIN B"/>
    <property type="match status" value="1"/>
</dbReference>
<dbReference type="GO" id="GO:0016020">
    <property type="term" value="C:membrane"/>
    <property type="evidence" value="ECO:0007669"/>
    <property type="project" value="InterPro"/>
</dbReference>
<sequence>MICVMLGRRVNAKIATIRTPVICVLFVLATLIFAQLAFAGPAPATAQHQADYCPIPSNQVIQNGRTLQPCPRPPQERGRSWYIQPLSNFYFMQNFSQIGNLPSNDIAWRYAFATARSEHLLSDDALWRPWLADHGIRWSLSYKAEVLGNPSGGNRQGMDYASEEALQINIDWNKLAGIPDFWTHMLVVNRAGRNLMADNFGDSRLSLQEVYGAGGNVLAHLVWLYGESLLFNKKLGIDYGRLPVALEVAHSPIYCQFTTICSSPNALKREQAFTVWPKSNWGIAGRIRPVKDNILTFGAFASDAKYGGPSGWNWADNGNTGVLLPIEDMWQPYVGPHALVGHYKVGYAIDTTRYAPLGSFASNPQARGKVRDTVWFLADQMIYRTGQNDLSGVVLFGGYVHNTGSRSVYRSQAFGGIDAGGIVPGRPFDRPGLVFAHYDFSQNLQQEAQTLQALHLPTGNLPLMGENVFELKYGAAIVRGVRFQPEYQYIVHPAASKRLGNASVFGFMTTMIL</sequence>
<feature type="chain" id="PRO_5011823510" evidence="2">
    <location>
        <begin position="40"/>
        <end position="513"/>
    </location>
</feature>
<dbReference type="EMBL" id="CP014691">
    <property type="protein sequence ID" value="AQS87435.1"/>
    <property type="molecule type" value="Genomic_DNA"/>
</dbReference>
<keyword evidence="4" id="KW-1185">Reference proteome</keyword>
<accession>A0A1U9KNQ8</accession>
<dbReference type="STRING" id="320497.A0U93_05195"/>
<organism evidence="3 4">
    <name type="scientific">Neoasaia chiangmaiensis</name>
    <dbReference type="NCBI Taxonomy" id="320497"/>
    <lineage>
        <taxon>Bacteria</taxon>
        <taxon>Pseudomonadati</taxon>
        <taxon>Pseudomonadota</taxon>
        <taxon>Alphaproteobacteria</taxon>
        <taxon>Acetobacterales</taxon>
        <taxon>Acetobacteraceae</taxon>
        <taxon>Neoasaia</taxon>
    </lineage>
</organism>
<dbReference type="InterPro" id="IPR052932">
    <property type="entry name" value="OprB_Porin"/>
</dbReference>